<keyword evidence="4" id="KW-1185">Reference proteome</keyword>
<proteinExistence type="predicted"/>
<feature type="transmembrane region" description="Helical" evidence="2">
    <location>
        <begin position="193"/>
        <end position="211"/>
    </location>
</feature>
<feature type="compositionally biased region" description="Basic and acidic residues" evidence="1">
    <location>
        <begin position="83"/>
        <end position="98"/>
    </location>
</feature>
<feature type="transmembrane region" description="Helical" evidence="2">
    <location>
        <begin position="151"/>
        <end position="173"/>
    </location>
</feature>
<protein>
    <submittedName>
        <fullName evidence="3">Uncharacterized protein</fullName>
    </submittedName>
</protein>
<evidence type="ECO:0000313" key="3">
    <source>
        <dbReference type="EMBL" id="KIM51780.1"/>
    </source>
</evidence>
<dbReference type="EMBL" id="KN822241">
    <property type="protein sequence ID" value="KIM51780.1"/>
    <property type="molecule type" value="Genomic_DNA"/>
</dbReference>
<keyword evidence="2" id="KW-0472">Membrane</keyword>
<gene>
    <name evidence="3" type="ORF">SCLCIDRAFT_1224177</name>
</gene>
<evidence type="ECO:0000256" key="2">
    <source>
        <dbReference type="SAM" id="Phobius"/>
    </source>
</evidence>
<sequence length="497" mass="55621">MHRRVAQTVAAVLPQTYGWGSQRDTPQVINDGLFEPDHPTRLNQRAATLDSDDSASPYTANTGIAQWRRMDSHGESILTGLSDGEHDHRMRRSPESLRHGVSLGSVAEEDNAEEATAYDPPYGAEANDDELEWELGQHGLYLGSYTRLRALYIYVPLTAVLTFVIVALLPGWMWPIKAFPSHYPPSLPSPIPELILCSAMFSLAHFLRFPFYSASSHLLRPDIACLLSTFLGVLVVNFLRLMSLVILEVRHNMDYPTPTWQDPSFHTIWWLSLNVAEVATALAQDFQNISLYRDVMVPRGREQEFLERLKQPPAEPVLETNGYPYDWREPTTTPPQEPTYDLHDVEDQPTREEYGNAAALSSQVDNNFDVLMDVKAREELEDVYGVPVIKIPVFITCLQRFNSIILSLGLNLLLCAAFLQSTLSVPSSDIRIIPTDVFSHSPFLVTFPIVLVIHTSLASLYTPMVLPRIGVHTAAYVGVLVSLMCFFAGLAVWGALS</sequence>
<feature type="region of interest" description="Disordered" evidence="1">
    <location>
        <begin position="320"/>
        <end position="341"/>
    </location>
</feature>
<dbReference type="STRING" id="1036808.A0A0C3CT73"/>
<feature type="transmembrane region" description="Helical" evidence="2">
    <location>
        <begin position="404"/>
        <end position="423"/>
    </location>
</feature>
<name>A0A0C3CT73_9AGAM</name>
<evidence type="ECO:0000313" key="4">
    <source>
        <dbReference type="Proteomes" id="UP000053989"/>
    </source>
</evidence>
<evidence type="ECO:0000256" key="1">
    <source>
        <dbReference type="SAM" id="MobiDB-lite"/>
    </source>
</evidence>
<feature type="transmembrane region" description="Helical" evidence="2">
    <location>
        <begin position="223"/>
        <end position="247"/>
    </location>
</feature>
<feature type="transmembrane region" description="Helical" evidence="2">
    <location>
        <begin position="443"/>
        <end position="462"/>
    </location>
</feature>
<dbReference type="AlphaFoldDB" id="A0A0C3CT73"/>
<reference evidence="3 4" key="1">
    <citation type="submission" date="2014-04" db="EMBL/GenBank/DDBJ databases">
        <authorList>
            <consortium name="DOE Joint Genome Institute"/>
            <person name="Kuo A."/>
            <person name="Kohler A."/>
            <person name="Nagy L.G."/>
            <person name="Floudas D."/>
            <person name="Copeland A."/>
            <person name="Barry K.W."/>
            <person name="Cichocki N."/>
            <person name="Veneault-Fourrey C."/>
            <person name="LaButti K."/>
            <person name="Lindquist E.A."/>
            <person name="Lipzen A."/>
            <person name="Lundell T."/>
            <person name="Morin E."/>
            <person name="Murat C."/>
            <person name="Sun H."/>
            <person name="Tunlid A."/>
            <person name="Henrissat B."/>
            <person name="Grigoriev I.V."/>
            <person name="Hibbett D.S."/>
            <person name="Martin F."/>
            <person name="Nordberg H.P."/>
            <person name="Cantor M.N."/>
            <person name="Hua S.X."/>
        </authorList>
    </citation>
    <scope>NUCLEOTIDE SEQUENCE [LARGE SCALE GENOMIC DNA]</scope>
    <source>
        <strain evidence="3 4">Foug A</strain>
    </source>
</reference>
<accession>A0A0C3CT73</accession>
<dbReference type="Proteomes" id="UP000053989">
    <property type="component" value="Unassembled WGS sequence"/>
</dbReference>
<dbReference type="HOGENOM" id="CLU_022490_1_0_1"/>
<feature type="transmembrane region" description="Helical" evidence="2">
    <location>
        <begin position="267"/>
        <end position="283"/>
    </location>
</feature>
<feature type="transmembrane region" description="Helical" evidence="2">
    <location>
        <begin position="474"/>
        <end position="496"/>
    </location>
</feature>
<feature type="region of interest" description="Disordered" evidence="1">
    <location>
        <begin position="76"/>
        <end position="121"/>
    </location>
</feature>
<organism evidence="3 4">
    <name type="scientific">Scleroderma citrinum Foug A</name>
    <dbReference type="NCBI Taxonomy" id="1036808"/>
    <lineage>
        <taxon>Eukaryota</taxon>
        <taxon>Fungi</taxon>
        <taxon>Dikarya</taxon>
        <taxon>Basidiomycota</taxon>
        <taxon>Agaricomycotina</taxon>
        <taxon>Agaricomycetes</taxon>
        <taxon>Agaricomycetidae</taxon>
        <taxon>Boletales</taxon>
        <taxon>Sclerodermatineae</taxon>
        <taxon>Sclerodermataceae</taxon>
        <taxon>Scleroderma</taxon>
    </lineage>
</organism>
<reference evidence="4" key="2">
    <citation type="submission" date="2015-01" db="EMBL/GenBank/DDBJ databases">
        <title>Evolutionary Origins and Diversification of the Mycorrhizal Mutualists.</title>
        <authorList>
            <consortium name="DOE Joint Genome Institute"/>
            <consortium name="Mycorrhizal Genomics Consortium"/>
            <person name="Kohler A."/>
            <person name="Kuo A."/>
            <person name="Nagy L.G."/>
            <person name="Floudas D."/>
            <person name="Copeland A."/>
            <person name="Barry K.W."/>
            <person name="Cichocki N."/>
            <person name="Veneault-Fourrey C."/>
            <person name="LaButti K."/>
            <person name="Lindquist E.A."/>
            <person name="Lipzen A."/>
            <person name="Lundell T."/>
            <person name="Morin E."/>
            <person name="Murat C."/>
            <person name="Riley R."/>
            <person name="Ohm R."/>
            <person name="Sun H."/>
            <person name="Tunlid A."/>
            <person name="Henrissat B."/>
            <person name="Grigoriev I.V."/>
            <person name="Hibbett D.S."/>
            <person name="Martin F."/>
        </authorList>
    </citation>
    <scope>NUCLEOTIDE SEQUENCE [LARGE SCALE GENOMIC DNA]</scope>
    <source>
        <strain evidence="4">Foug A</strain>
    </source>
</reference>
<keyword evidence="2" id="KW-0812">Transmembrane</keyword>
<keyword evidence="2" id="KW-1133">Transmembrane helix</keyword>
<dbReference type="InParanoid" id="A0A0C3CT73"/>
<dbReference type="OrthoDB" id="3364069at2759"/>